<dbReference type="InterPro" id="IPR027417">
    <property type="entry name" value="P-loop_NTPase"/>
</dbReference>
<dbReference type="Pfam" id="PF00112">
    <property type="entry name" value="Peptidase_C1"/>
    <property type="match status" value="1"/>
</dbReference>
<evidence type="ECO:0008006" key="12">
    <source>
        <dbReference type="Google" id="ProtNLM"/>
    </source>
</evidence>
<keyword evidence="7" id="KW-0732">Signal</keyword>
<dbReference type="CDD" id="cd03112">
    <property type="entry name" value="CobW-like"/>
    <property type="match status" value="1"/>
</dbReference>
<evidence type="ECO:0000256" key="4">
    <source>
        <dbReference type="ARBA" id="ARBA00034320"/>
    </source>
</evidence>
<comment type="similarity">
    <text evidence="4">Belongs to the SIMIBI class G3E GTPase family. ZNG1 subfamily.</text>
</comment>
<dbReference type="Gene3D" id="3.40.50.300">
    <property type="entry name" value="P-loop containing nucleotide triphosphate hydrolases"/>
    <property type="match status" value="1"/>
</dbReference>
<comment type="caution">
    <text evidence="10">The sequence shown here is derived from an EMBL/GenBank/DDBJ whole genome shotgun (WGS) entry which is preliminary data.</text>
</comment>
<dbReference type="PANTHER" id="PTHR13748">
    <property type="entry name" value="COBW-RELATED"/>
    <property type="match status" value="1"/>
</dbReference>
<evidence type="ECO:0000259" key="9">
    <source>
        <dbReference type="SMART" id="SM00833"/>
    </source>
</evidence>
<dbReference type="GO" id="GO:0005737">
    <property type="term" value="C:cytoplasm"/>
    <property type="evidence" value="ECO:0007669"/>
    <property type="project" value="TreeGrafter"/>
</dbReference>
<dbReference type="Gene3D" id="3.90.70.10">
    <property type="entry name" value="Cysteine proteinases"/>
    <property type="match status" value="1"/>
</dbReference>
<dbReference type="GO" id="GO:0006508">
    <property type="term" value="P:proteolysis"/>
    <property type="evidence" value="ECO:0007669"/>
    <property type="project" value="InterPro"/>
</dbReference>
<dbReference type="PANTHER" id="PTHR13748:SF62">
    <property type="entry name" value="COBW DOMAIN-CONTAINING PROTEIN"/>
    <property type="match status" value="1"/>
</dbReference>
<feature type="domain" description="Peptidase C1A papain C-terminal" evidence="8">
    <location>
        <begin position="55"/>
        <end position="303"/>
    </location>
</feature>
<dbReference type="InterPro" id="IPR036627">
    <property type="entry name" value="CobW-likC_sf"/>
</dbReference>
<dbReference type="SUPFAM" id="SSF54001">
    <property type="entry name" value="Cysteine proteinases"/>
    <property type="match status" value="1"/>
</dbReference>
<accession>A0A813GIK6</accession>
<proteinExistence type="inferred from homology"/>
<gene>
    <name evidence="10" type="ORF">PGLA1383_LOCUS43729</name>
</gene>
<evidence type="ECO:0000259" key="8">
    <source>
        <dbReference type="SMART" id="SM00645"/>
    </source>
</evidence>
<dbReference type="PROSITE" id="PS00640">
    <property type="entry name" value="THIOL_PROTEASE_ASN"/>
    <property type="match status" value="1"/>
</dbReference>
<evidence type="ECO:0000313" key="10">
    <source>
        <dbReference type="EMBL" id="CAE8626841.1"/>
    </source>
</evidence>
<keyword evidence="2" id="KW-0378">Hydrolase</keyword>
<dbReference type="InterPro" id="IPR000668">
    <property type="entry name" value="Peptidase_C1A_C"/>
</dbReference>
<dbReference type="InterPro" id="IPR011629">
    <property type="entry name" value="CobW-like_C"/>
</dbReference>
<evidence type="ECO:0000256" key="1">
    <source>
        <dbReference type="ARBA" id="ARBA00022741"/>
    </source>
</evidence>
<feature type="compositionally biased region" description="Basic and acidic residues" evidence="6">
    <location>
        <begin position="600"/>
        <end position="621"/>
    </location>
</feature>
<feature type="region of interest" description="Disordered" evidence="6">
    <location>
        <begin position="594"/>
        <end position="655"/>
    </location>
</feature>
<comment type="catalytic activity">
    <reaction evidence="5">
        <text>GTP + H2O = GDP + phosphate + H(+)</text>
        <dbReference type="Rhea" id="RHEA:19669"/>
        <dbReference type="ChEBI" id="CHEBI:15377"/>
        <dbReference type="ChEBI" id="CHEBI:15378"/>
        <dbReference type="ChEBI" id="CHEBI:37565"/>
        <dbReference type="ChEBI" id="CHEBI:43474"/>
        <dbReference type="ChEBI" id="CHEBI:58189"/>
    </reaction>
    <physiologicalReaction direction="left-to-right" evidence="5">
        <dbReference type="Rhea" id="RHEA:19670"/>
    </physiologicalReaction>
</comment>
<dbReference type="GO" id="GO:0008234">
    <property type="term" value="F:cysteine-type peptidase activity"/>
    <property type="evidence" value="ECO:0007669"/>
    <property type="project" value="InterPro"/>
</dbReference>
<evidence type="ECO:0000256" key="3">
    <source>
        <dbReference type="ARBA" id="ARBA00023186"/>
    </source>
</evidence>
<dbReference type="InterPro" id="IPR025661">
    <property type="entry name" value="Pept_asp_AS"/>
</dbReference>
<dbReference type="SMART" id="SM00645">
    <property type="entry name" value="Pept_C1"/>
    <property type="match status" value="1"/>
</dbReference>
<organism evidence="10 11">
    <name type="scientific">Polarella glacialis</name>
    <name type="common">Dinoflagellate</name>
    <dbReference type="NCBI Taxonomy" id="89957"/>
    <lineage>
        <taxon>Eukaryota</taxon>
        <taxon>Sar</taxon>
        <taxon>Alveolata</taxon>
        <taxon>Dinophyceae</taxon>
        <taxon>Suessiales</taxon>
        <taxon>Suessiaceae</taxon>
        <taxon>Polarella</taxon>
    </lineage>
</organism>
<evidence type="ECO:0000256" key="7">
    <source>
        <dbReference type="SAM" id="SignalP"/>
    </source>
</evidence>
<dbReference type="OrthoDB" id="190265at2759"/>
<dbReference type="EMBL" id="CAJNNV010029049">
    <property type="protein sequence ID" value="CAE8626841.1"/>
    <property type="molecule type" value="Genomic_DNA"/>
</dbReference>
<dbReference type="InterPro" id="IPR051316">
    <property type="entry name" value="Zinc-reg_GTPase_activator"/>
</dbReference>
<evidence type="ECO:0000256" key="6">
    <source>
        <dbReference type="SAM" id="MobiDB-lite"/>
    </source>
</evidence>
<keyword evidence="1" id="KW-0547">Nucleotide-binding</keyword>
<dbReference type="SMART" id="SM00833">
    <property type="entry name" value="CobW_C"/>
    <property type="match status" value="1"/>
</dbReference>
<keyword evidence="11" id="KW-1185">Reference proteome</keyword>
<feature type="chain" id="PRO_5032329932" description="Cathepsin X" evidence="7">
    <location>
        <begin position="18"/>
        <end position="755"/>
    </location>
</feature>
<name>A0A813GIK6_POLGL</name>
<feature type="signal peptide" evidence="7">
    <location>
        <begin position="1"/>
        <end position="17"/>
    </location>
</feature>
<reference evidence="10" key="1">
    <citation type="submission" date="2021-02" db="EMBL/GenBank/DDBJ databases">
        <authorList>
            <person name="Dougan E. K."/>
            <person name="Rhodes N."/>
            <person name="Thang M."/>
            <person name="Chan C."/>
        </authorList>
    </citation>
    <scope>NUCLEOTIDE SEQUENCE</scope>
</reference>
<keyword evidence="3" id="KW-0143">Chaperone</keyword>
<evidence type="ECO:0000256" key="2">
    <source>
        <dbReference type="ARBA" id="ARBA00022801"/>
    </source>
</evidence>
<evidence type="ECO:0000256" key="5">
    <source>
        <dbReference type="ARBA" id="ARBA00049117"/>
    </source>
</evidence>
<feature type="domain" description="CobW C-terminal" evidence="9">
    <location>
        <begin position="658"/>
        <end position="754"/>
    </location>
</feature>
<dbReference type="AlphaFoldDB" id="A0A813GIK6"/>
<dbReference type="InterPro" id="IPR038765">
    <property type="entry name" value="Papain-like_cys_pep_sf"/>
</dbReference>
<dbReference type="Pfam" id="PF02492">
    <property type="entry name" value="cobW"/>
    <property type="match status" value="1"/>
</dbReference>
<dbReference type="Proteomes" id="UP000654075">
    <property type="component" value="Unassembled WGS sequence"/>
</dbReference>
<sequence>MKLVKTLAVVGLGCAAAEQPRRRSEVLGQVETEALGVVWRGNGSNSHELLEALELPKEFSWCDKDGVSYCTMSRNQHIPQYCGSCWAHGSISALGDRIKIARKGKGVDVNLAVQHVLNCGGIGSCYGGTVDGPYQWMHDISKKTGTGVAYETGNPYLACSSDSKEGFCEKIDTTCKPENVARTCGSFDKEGGACSGLSKYPHATVSDYGSISGADAMMKEIYQRGSISCGIDANPMLNYESGIITDKGSGVDHVISVVGWGNDAKVGMYWIVRNSWGEYWGEMGYLRVAKGALMVEEQCSWAVPGEFTAAETGNQVHCHEGGDNCKVTSKANVVVINMHFATGDSFGIYGDIMAATPHTKPKPEEDKIPVTILTGFLGSGKTTLLNYILQEQTGWKIAIIENEFGEVSIDDALLKQDKKNLAEKIVVMDNGCMCCTIRGDLLAGLEEIIAEIKKGSGIDCIMIETTGMADPVPIVRTFMSSPSVTAELRLDAVVAMADAKHLPARLDDQIEEGKVNEAYQQIAFADKVILNKLDLITTEEAIATKDRIREINKFAKVLPAVKGRVKLSEIFNIRAHDMTNFVNESDFEKEAVSEVAGHGGGHEGGHGHDENCTEEHGEGGHGGHGGGHGAHGEAASTGHGAGHGGGHGHGENRHDTRVNSFSIVREGEIVPRRLSAWMQSLGQLPADKGVVFRIKAILAVKDHPYKHVFHAVMDVSDEDDAGPWGPDEKKVSKIVFIGKSLDQKFLREGFEAIFE</sequence>
<evidence type="ECO:0000313" key="11">
    <source>
        <dbReference type="Proteomes" id="UP000654075"/>
    </source>
</evidence>
<dbReference type="InterPro" id="IPR003495">
    <property type="entry name" value="CobW/HypB/UreG_nucleotide-bd"/>
</dbReference>
<dbReference type="GO" id="GO:0000166">
    <property type="term" value="F:nucleotide binding"/>
    <property type="evidence" value="ECO:0007669"/>
    <property type="project" value="UniProtKB-KW"/>
</dbReference>
<dbReference type="SUPFAM" id="SSF52540">
    <property type="entry name" value="P-loop containing nucleoside triphosphate hydrolases"/>
    <property type="match status" value="1"/>
</dbReference>
<dbReference type="Pfam" id="PF07683">
    <property type="entry name" value="CobW_C"/>
    <property type="match status" value="1"/>
</dbReference>
<dbReference type="SUPFAM" id="SSF90002">
    <property type="entry name" value="Hypothetical protein YjiA, C-terminal domain"/>
    <property type="match status" value="1"/>
</dbReference>
<dbReference type="Gene3D" id="3.30.1220.10">
    <property type="entry name" value="CobW-like, C-terminal domain"/>
    <property type="match status" value="1"/>
</dbReference>
<dbReference type="PRINTS" id="PR00705">
    <property type="entry name" value="PAPAIN"/>
</dbReference>
<protein>
    <recommendedName>
        <fullName evidence="12">Cathepsin X</fullName>
    </recommendedName>
</protein>